<dbReference type="SMART" id="SM00504">
    <property type="entry name" value="Ubox"/>
    <property type="match status" value="1"/>
</dbReference>
<proteinExistence type="predicted"/>
<keyword evidence="3" id="KW-1185">Reference proteome</keyword>
<dbReference type="PANTHER" id="PTHR13492">
    <property type="entry name" value="RING FINGER PROTEIN 37"/>
    <property type="match status" value="1"/>
</dbReference>
<dbReference type="Proteomes" id="UP000274822">
    <property type="component" value="Unassembled WGS sequence"/>
</dbReference>
<dbReference type="AlphaFoldDB" id="A0A433PJW1"/>
<dbReference type="PROSITE" id="PS51698">
    <property type="entry name" value="U_BOX"/>
    <property type="match status" value="1"/>
</dbReference>
<dbReference type="PANTHER" id="PTHR13492:SF2">
    <property type="entry name" value="RING FINGER PROTEIN 37"/>
    <property type="match status" value="1"/>
</dbReference>
<dbReference type="GO" id="GO:0031625">
    <property type="term" value="F:ubiquitin protein ligase binding"/>
    <property type="evidence" value="ECO:0007669"/>
    <property type="project" value="TreeGrafter"/>
</dbReference>
<dbReference type="InterPro" id="IPR045696">
    <property type="entry name" value="Ubox5_N"/>
</dbReference>
<dbReference type="InterPro" id="IPR039847">
    <property type="entry name" value="Ubox5"/>
</dbReference>
<dbReference type="Pfam" id="PF04564">
    <property type="entry name" value="U-box"/>
    <property type="match status" value="1"/>
</dbReference>
<dbReference type="Pfam" id="PF19318">
    <property type="entry name" value="DUF5918"/>
    <property type="match status" value="1"/>
</dbReference>
<evidence type="ECO:0000259" key="1">
    <source>
        <dbReference type="PROSITE" id="PS51698"/>
    </source>
</evidence>
<feature type="domain" description="U-box" evidence="1">
    <location>
        <begin position="242"/>
        <end position="321"/>
    </location>
</feature>
<gene>
    <name evidence="2" type="ORF">BC938DRAFT_476161</name>
</gene>
<accession>A0A433PJW1</accession>
<dbReference type="GO" id="GO:0005634">
    <property type="term" value="C:nucleus"/>
    <property type="evidence" value="ECO:0007669"/>
    <property type="project" value="TreeGrafter"/>
</dbReference>
<sequence length="321" mass="35101">MTTLINYAAHPSLHTTIKTTTVTRDGHEPANLLTGLSNTKGFLVERFVKPPVDLVVHFKYPVNLAAVVIDPRVGQNASHLFSLYASTLPNAAASERDVWIFLGKIEVQDRIGEIGCIVNPSFRDTGAHQDRALDVVGELRKATSRFCNATAPPATFTPRAHILHRAHSLKIVINHVHNSRLPSLRHLEIWATPSPRCPPAVRTEIRAVVTTDLSSSSSSSPISTADVIDLTSDNESDPGPPPCPTHFIDPITTQPMRNPVRLPSGHACDRSTVRKHLEQCAGGEGRGTDPFTGLPMRWADVKVDAALKEEIGRWWRSVDGV</sequence>
<evidence type="ECO:0000313" key="2">
    <source>
        <dbReference type="EMBL" id="RUS17789.1"/>
    </source>
</evidence>
<reference evidence="2 3" key="1">
    <citation type="journal article" date="2018" name="New Phytol.">
        <title>Phylogenomics of Endogonaceae and evolution of mycorrhizas within Mucoromycota.</title>
        <authorList>
            <person name="Chang Y."/>
            <person name="Desiro A."/>
            <person name="Na H."/>
            <person name="Sandor L."/>
            <person name="Lipzen A."/>
            <person name="Clum A."/>
            <person name="Barry K."/>
            <person name="Grigoriev I.V."/>
            <person name="Martin F.M."/>
            <person name="Stajich J.E."/>
            <person name="Smith M.E."/>
            <person name="Bonito G."/>
            <person name="Spatafora J.W."/>
        </authorList>
    </citation>
    <scope>NUCLEOTIDE SEQUENCE [LARGE SCALE GENOMIC DNA]</scope>
    <source>
        <strain evidence="2 3">AD002</strain>
    </source>
</reference>
<dbReference type="InterPro" id="IPR013083">
    <property type="entry name" value="Znf_RING/FYVE/PHD"/>
</dbReference>
<dbReference type="GO" id="GO:0000209">
    <property type="term" value="P:protein polyubiquitination"/>
    <property type="evidence" value="ECO:0007669"/>
    <property type="project" value="TreeGrafter"/>
</dbReference>
<dbReference type="GO" id="GO:0034450">
    <property type="term" value="F:ubiquitin-ubiquitin ligase activity"/>
    <property type="evidence" value="ECO:0007669"/>
    <property type="project" value="TreeGrafter"/>
</dbReference>
<dbReference type="SUPFAM" id="SSF57850">
    <property type="entry name" value="RING/U-box"/>
    <property type="match status" value="1"/>
</dbReference>
<protein>
    <recommendedName>
        <fullName evidence="1">U-box domain-containing protein</fullName>
    </recommendedName>
</protein>
<name>A0A433PJW1_9FUNG</name>
<dbReference type="Gene3D" id="3.30.40.10">
    <property type="entry name" value="Zinc/RING finger domain, C3HC4 (zinc finger)"/>
    <property type="match status" value="1"/>
</dbReference>
<evidence type="ECO:0000313" key="3">
    <source>
        <dbReference type="Proteomes" id="UP000274822"/>
    </source>
</evidence>
<dbReference type="InterPro" id="IPR003613">
    <property type="entry name" value="Ubox_domain"/>
</dbReference>
<organism evidence="2 3">
    <name type="scientific">Jimgerdemannia flammicorona</name>
    <dbReference type="NCBI Taxonomy" id="994334"/>
    <lineage>
        <taxon>Eukaryota</taxon>
        <taxon>Fungi</taxon>
        <taxon>Fungi incertae sedis</taxon>
        <taxon>Mucoromycota</taxon>
        <taxon>Mucoromycotina</taxon>
        <taxon>Endogonomycetes</taxon>
        <taxon>Endogonales</taxon>
        <taxon>Endogonaceae</taxon>
        <taxon>Jimgerdemannia</taxon>
    </lineage>
</organism>
<comment type="caution">
    <text evidence="2">The sequence shown here is derived from an EMBL/GenBank/DDBJ whole genome shotgun (WGS) entry which is preliminary data.</text>
</comment>
<dbReference type="EMBL" id="RBNJ01022779">
    <property type="protein sequence ID" value="RUS17789.1"/>
    <property type="molecule type" value="Genomic_DNA"/>
</dbReference>